<evidence type="ECO:0000313" key="1">
    <source>
        <dbReference type="EMBL" id="EMD95605.1"/>
    </source>
</evidence>
<accession>M2TDQ4</accession>
<sequence length="62" mass="7374">RKRTCTYAREKQGERERQAVGGFVACMRKTNEQVRKTEPSFWRERTFTFASLVWVVYLNAIS</sequence>
<dbReference type="AlphaFoldDB" id="M2TDQ4"/>
<evidence type="ECO:0000313" key="2">
    <source>
        <dbReference type="Proteomes" id="UP000016936"/>
    </source>
</evidence>
<organism evidence="1 2">
    <name type="scientific">Cochliobolus heterostrophus (strain C5 / ATCC 48332 / race O)</name>
    <name type="common">Southern corn leaf blight fungus</name>
    <name type="synonym">Bipolaris maydis</name>
    <dbReference type="NCBI Taxonomy" id="701091"/>
    <lineage>
        <taxon>Eukaryota</taxon>
        <taxon>Fungi</taxon>
        <taxon>Dikarya</taxon>
        <taxon>Ascomycota</taxon>
        <taxon>Pezizomycotina</taxon>
        <taxon>Dothideomycetes</taxon>
        <taxon>Pleosporomycetidae</taxon>
        <taxon>Pleosporales</taxon>
        <taxon>Pleosporineae</taxon>
        <taxon>Pleosporaceae</taxon>
        <taxon>Bipolaris</taxon>
    </lineage>
</organism>
<reference evidence="2" key="2">
    <citation type="journal article" date="2013" name="PLoS Genet.">
        <title>Comparative genome structure, secondary metabolite, and effector coding capacity across Cochliobolus pathogens.</title>
        <authorList>
            <person name="Condon B.J."/>
            <person name="Leng Y."/>
            <person name="Wu D."/>
            <person name="Bushley K.E."/>
            <person name="Ohm R.A."/>
            <person name="Otillar R."/>
            <person name="Martin J."/>
            <person name="Schackwitz W."/>
            <person name="Grimwood J."/>
            <person name="MohdZainudin N."/>
            <person name="Xue C."/>
            <person name="Wang R."/>
            <person name="Manning V.A."/>
            <person name="Dhillon B."/>
            <person name="Tu Z.J."/>
            <person name="Steffenson B.J."/>
            <person name="Salamov A."/>
            <person name="Sun H."/>
            <person name="Lowry S."/>
            <person name="LaButti K."/>
            <person name="Han J."/>
            <person name="Copeland A."/>
            <person name="Lindquist E."/>
            <person name="Barry K."/>
            <person name="Schmutz J."/>
            <person name="Baker S.E."/>
            <person name="Ciuffetti L.M."/>
            <person name="Grigoriev I.V."/>
            <person name="Zhong S."/>
            <person name="Turgeon B.G."/>
        </authorList>
    </citation>
    <scope>NUCLEOTIDE SEQUENCE [LARGE SCALE GENOMIC DNA]</scope>
    <source>
        <strain evidence="2">C5 / ATCC 48332 / race O</strain>
    </source>
</reference>
<reference evidence="1 2" key="1">
    <citation type="journal article" date="2012" name="PLoS Pathog.">
        <title>Diverse lifestyles and strategies of plant pathogenesis encoded in the genomes of eighteen Dothideomycetes fungi.</title>
        <authorList>
            <person name="Ohm R.A."/>
            <person name="Feau N."/>
            <person name="Henrissat B."/>
            <person name="Schoch C.L."/>
            <person name="Horwitz B.A."/>
            <person name="Barry K.W."/>
            <person name="Condon B.J."/>
            <person name="Copeland A.C."/>
            <person name="Dhillon B."/>
            <person name="Glaser F."/>
            <person name="Hesse C.N."/>
            <person name="Kosti I."/>
            <person name="LaButti K."/>
            <person name="Lindquist E.A."/>
            <person name="Lucas S."/>
            <person name="Salamov A.A."/>
            <person name="Bradshaw R.E."/>
            <person name="Ciuffetti L."/>
            <person name="Hamelin R.C."/>
            <person name="Kema G.H.J."/>
            <person name="Lawrence C."/>
            <person name="Scott J.A."/>
            <person name="Spatafora J.W."/>
            <person name="Turgeon B.G."/>
            <person name="de Wit P.J.G.M."/>
            <person name="Zhong S."/>
            <person name="Goodwin S.B."/>
            <person name="Grigoriev I.V."/>
        </authorList>
    </citation>
    <scope>NUCLEOTIDE SEQUENCE [LARGE SCALE GENOMIC DNA]</scope>
    <source>
        <strain evidence="2">C5 / ATCC 48332 / race O</strain>
    </source>
</reference>
<gene>
    <name evidence="1" type="ORF">COCHEDRAFT_1019302</name>
</gene>
<dbReference type="HOGENOM" id="CLU_2910234_0_0_1"/>
<feature type="non-terminal residue" evidence="1">
    <location>
        <position position="1"/>
    </location>
</feature>
<dbReference type="EMBL" id="KB445570">
    <property type="protein sequence ID" value="EMD95605.1"/>
    <property type="molecule type" value="Genomic_DNA"/>
</dbReference>
<name>M2TDQ4_COCH5</name>
<protein>
    <submittedName>
        <fullName evidence="1">Uncharacterized protein</fullName>
    </submittedName>
</protein>
<dbReference type="Proteomes" id="UP000016936">
    <property type="component" value="Unassembled WGS sequence"/>
</dbReference>
<proteinExistence type="predicted"/>
<keyword evidence="2" id="KW-1185">Reference proteome</keyword>